<dbReference type="EnsemblMetazoa" id="Aqu2.1.33313_001">
    <property type="protein sequence ID" value="Aqu2.1.33313_001"/>
    <property type="gene ID" value="Aqu2.1.33313"/>
</dbReference>
<name>A0A1X7UZW4_AMPQE</name>
<organism evidence="1">
    <name type="scientific">Amphimedon queenslandica</name>
    <name type="common">Sponge</name>
    <dbReference type="NCBI Taxonomy" id="400682"/>
    <lineage>
        <taxon>Eukaryota</taxon>
        <taxon>Metazoa</taxon>
        <taxon>Porifera</taxon>
        <taxon>Demospongiae</taxon>
        <taxon>Heteroscleromorpha</taxon>
        <taxon>Haplosclerida</taxon>
        <taxon>Niphatidae</taxon>
        <taxon>Amphimedon</taxon>
    </lineage>
</organism>
<accession>A0A1X7UZW4</accession>
<dbReference type="OrthoDB" id="10071389at2759"/>
<dbReference type="InParanoid" id="A0A1X7UZW4"/>
<sequence length="56" mass="6623">MSRAHFSVWYNVADKNYEPTTSHAQPKYQLKNGLGKTYLRRKQECLRLPTITQESH</sequence>
<protein>
    <submittedName>
        <fullName evidence="1">Uncharacterized protein</fullName>
    </submittedName>
</protein>
<reference evidence="1" key="1">
    <citation type="submission" date="2017-05" db="UniProtKB">
        <authorList>
            <consortium name="EnsemblMetazoa"/>
        </authorList>
    </citation>
    <scope>IDENTIFICATION</scope>
</reference>
<dbReference type="AlphaFoldDB" id="A0A1X7UZW4"/>
<proteinExistence type="predicted"/>
<evidence type="ECO:0000313" key="1">
    <source>
        <dbReference type="EnsemblMetazoa" id="Aqu2.1.33313_001"/>
    </source>
</evidence>